<reference evidence="1" key="1">
    <citation type="journal article" date="2020" name="Nature">
        <title>Giant virus diversity and host interactions through global metagenomics.</title>
        <authorList>
            <person name="Schulz F."/>
            <person name="Roux S."/>
            <person name="Paez-Espino D."/>
            <person name="Jungbluth S."/>
            <person name="Walsh D.A."/>
            <person name="Denef V.J."/>
            <person name="McMahon K.D."/>
            <person name="Konstantinidis K.T."/>
            <person name="Eloe-Fadrosh E.A."/>
            <person name="Kyrpides N.C."/>
            <person name="Woyke T."/>
        </authorList>
    </citation>
    <scope>NUCLEOTIDE SEQUENCE</scope>
    <source>
        <strain evidence="1">GVMAG-S-1021933-23</strain>
    </source>
</reference>
<dbReference type="AlphaFoldDB" id="A0A6C0AEJ7"/>
<organism evidence="1">
    <name type="scientific">viral metagenome</name>
    <dbReference type="NCBI Taxonomy" id="1070528"/>
    <lineage>
        <taxon>unclassified sequences</taxon>
        <taxon>metagenomes</taxon>
        <taxon>organismal metagenomes</taxon>
    </lineage>
</organism>
<dbReference type="EMBL" id="MN740595">
    <property type="protein sequence ID" value="QHS78197.1"/>
    <property type="molecule type" value="Genomic_DNA"/>
</dbReference>
<protein>
    <submittedName>
        <fullName evidence="1">Uncharacterized protein</fullName>
    </submittedName>
</protein>
<name>A0A6C0AEJ7_9ZZZZ</name>
<sequence>MFFFIWDGVVRILEFIKKNILNFILYIKWIYIMYCTSPSQIKSRRLSNFFKSHIKIHITFSTWINLSGTE</sequence>
<proteinExistence type="predicted"/>
<evidence type="ECO:0000313" key="1">
    <source>
        <dbReference type="EMBL" id="QHS78197.1"/>
    </source>
</evidence>
<accession>A0A6C0AEJ7</accession>